<reference evidence="2 3" key="1">
    <citation type="submission" date="2023-03" db="EMBL/GenBank/DDBJ databases">
        <title>High-quality genome of Scylla paramamosain provides insights in environmental adaptation.</title>
        <authorList>
            <person name="Zhang L."/>
        </authorList>
    </citation>
    <scope>NUCLEOTIDE SEQUENCE [LARGE SCALE GENOMIC DNA]</scope>
    <source>
        <strain evidence="2">LZ_2023a</strain>
        <tissue evidence="2">Muscle</tissue>
    </source>
</reference>
<evidence type="ECO:0000313" key="3">
    <source>
        <dbReference type="Proteomes" id="UP001487740"/>
    </source>
</evidence>
<dbReference type="AlphaFoldDB" id="A0AAW0T2A3"/>
<comment type="caution">
    <text evidence="2">The sequence shown here is derived from an EMBL/GenBank/DDBJ whole genome shotgun (WGS) entry which is preliminary data.</text>
</comment>
<feature type="region of interest" description="Disordered" evidence="1">
    <location>
        <begin position="51"/>
        <end position="82"/>
    </location>
</feature>
<organism evidence="2 3">
    <name type="scientific">Scylla paramamosain</name>
    <name type="common">Mud crab</name>
    <dbReference type="NCBI Taxonomy" id="85552"/>
    <lineage>
        <taxon>Eukaryota</taxon>
        <taxon>Metazoa</taxon>
        <taxon>Ecdysozoa</taxon>
        <taxon>Arthropoda</taxon>
        <taxon>Crustacea</taxon>
        <taxon>Multicrustacea</taxon>
        <taxon>Malacostraca</taxon>
        <taxon>Eumalacostraca</taxon>
        <taxon>Eucarida</taxon>
        <taxon>Decapoda</taxon>
        <taxon>Pleocyemata</taxon>
        <taxon>Brachyura</taxon>
        <taxon>Eubrachyura</taxon>
        <taxon>Portunoidea</taxon>
        <taxon>Portunidae</taxon>
        <taxon>Portuninae</taxon>
        <taxon>Scylla</taxon>
    </lineage>
</organism>
<protein>
    <submittedName>
        <fullName evidence="2">Uncharacterized protein</fullName>
    </submittedName>
</protein>
<proteinExistence type="predicted"/>
<dbReference type="EMBL" id="JARAKH010000039">
    <property type="protein sequence ID" value="KAK8381755.1"/>
    <property type="molecule type" value="Genomic_DNA"/>
</dbReference>
<sequence length="82" mass="9457">MYHLLGTPVIEMSDEQDMKTLLKQRETRPLTRPILVAAVYHNPVYYMPVPHQPSPYPAPKRSNSLNLPHTYSTFPHSRSLSL</sequence>
<evidence type="ECO:0000256" key="1">
    <source>
        <dbReference type="SAM" id="MobiDB-lite"/>
    </source>
</evidence>
<name>A0AAW0T2A3_SCYPA</name>
<dbReference type="Proteomes" id="UP001487740">
    <property type="component" value="Unassembled WGS sequence"/>
</dbReference>
<evidence type="ECO:0000313" key="2">
    <source>
        <dbReference type="EMBL" id="KAK8381755.1"/>
    </source>
</evidence>
<gene>
    <name evidence="2" type="ORF">O3P69_015064</name>
</gene>
<feature type="compositionally biased region" description="Polar residues" evidence="1">
    <location>
        <begin position="61"/>
        <end position="82"/>
    </location>
</feature>
<keyword evidence="3" id="KW-1185">Reference proteome</keyword>
<accession>A0AAW0T2A3</accession>